<sequence length="497" mass="58176">MKKFHQKFLINKTHIRWFNILDTLEHGGKASTICLSEKLSTTQRTIISDISAIRDFFGKSIEIHSTYIGYTFQRIDSKKYDDLKHSLLDGEPLFNLIVGLFLYEPKSLGEWSDILFLSESSFKRYLSIFSNILLEYDLTIATSPVEIVGDEFAIRKFFMTFFYEADITSYTINPNLEIQSAARQFLSIIKDRNISSISFTKFCYLIYISMERHKLGHNVFLPKELNKYKEVFMTKSLTNDLDTAIFNQFKIHLPENEISFIIFILISIRKNEFPHFEQDFISAFSNSEILELGNDYCAWQEIPSVDPRFVFIHSFFTRVYLFHQLTSSYNKNILDVNYYVETQHEQELKKTKSFLSNSKKFKDIFGTRYLFDISCSLTLFNESLVNLYVGSPKKIAFVLEGQQDIVMHTKSLIFRFLSRFQNLFFVDGSEFTEAFIQKNKIDIVVTNYPPYVENFNFSNVKVVLMNSLPTSEDWNNLLATINPAIIKNYSLKSDYSK</sequence>
<evidence type="ECO:0000313" key="5">
    <source>
        <dbReference type="Proteomes" id="UP001254770"/>
    </source>
</evidence>
<gene>
    <name evidence="4" type="ORF">P7D69_14250</name>
</gene>
<accession>A0AAW8TA92</accession>
<evidence type="ECO:0000313" key="4">
    <source>
        <dbReference type="EMBL" id="MDT2545509.1"/>
    </source>
</evidence>
<dbReference type="PANTHER" id="PTHR30185">
    <property type="entry name" value="CRYPTIC BETA-GLUCOSIDE BGL OPERON ANTITERMINATOR"/>
    <property type="match status" value="1"/>
</dbReference>
<keyword evidence="1" id="KW-0805">Transcription regulation</keyword>
<reference evidence="4" key="1">
    <citation type="submission" date="2023-03" db="EMBL/GenBank/DDBJ databases">
        <authorList>
            <person name="Shen W."/>
            <person name="Cai J."/>
        </authorList>
    </citation>
    <scope>NUCLEOTIDE SEQUENCE</scope>
    <source>
        <strain evidence="4">Y15</strain>
    </source>
</reference>
<dbReference type="Proteomes" id="UP001254770">
    <property type="component" value="Unassembled WGS sequence"/>
</dbReference>
<dbReference type="Pfam" id="PF05043">
    <property type="entry name" value="Mga"/>
    <property type="match status" value="1"/>
</dbReference>
<protein>
    <submittedName>
        <fullName evidence="4">Helix-turn-helix domain-containing protein</fullName>
    </submittedName>
</protein>
<comment type="caution">
    <text evidence="4">The sequence shown here is derived from an EMBL/GenBank/DDBJ whole genome shotgun (WGS) entry which is preliminary data.</text>
</comment>
<dbReference type="EMBL" id="JARPXL010000015">
    <property type="protein sequence ID" value="MDT2545509.1"/>
    <property type="molecule type" value="Genomic_DNA"/>
</dbReference>
<dbReference type="RefSeq" id="WP_311816462.1">
    <property type="nucleotide sequence ID" value="NZ_JARPXG010000002.1"/>
</dbReference>
<evidence type="ECO:0000256" key="2">
    <source>
        <dbReference type="ARBA" id="ARBA00023163"/>
    </source>
</evidence>
<name>A0AAW8TA92_9ENTE</name>
<evidence type="ECO:0000259" key="3">
    <source>
        <dbReference type="Pfam" id="PF05043"/>
    </source>
</evidence>
<dbReference type="PANTHER" id="PTHR30185:SF18">
    <property type="entry name" value="TRANSCRIPTIONAL REGULATOR MTLR"/>
    <property type="match status" value="1"/>
</dbReference>
<dbReference type="AlphaFoldDB" id="A0AAW8TA92"/>
<organism evidence="4 5">
    <name type="scientific">Enterococcus raffinosus</name>
    <dbReference type="NCBI Taxonomy" id="71452"/>
    <lineage>
        <taxon>Bacteria</taxon>
        <taxon>Bacillati</taxon>
        <taxon>Bacillota</taxon>
        <taxon>Bacilli</taxon>
        <taxon>Lactobacillales</taxon>
        <taxon>Enterococcaceae</taxon>
        <taxon>Enterococcus</taxon>
    </lineage>
</organism>
<dbReference type="InterPro" id="IPR007737">
    <property type="entry name" value="Mga_HTH"/>
</dbReference>
<proteinExistence type="predicted"/>
<evidence type="ECO:0000256" key="1">
    <source>
        <dbReference type="ARBA" id="ARBA00023015"/>
    </source>
</evidence>
<feature type="domain" description="Mga helix-turn-helix" evidence="3">
    <location>
        <begin position="82"/>
        <end position="162"/>
    </location>
</feature>
<keyword evidence="2" id="KW-0804">Transcription</keyword>
<dbReference type="InterPro" id="IPR050661">
    <property type="entry name" value="BglG_antiterminators"/>
</dbReference>